<dbReference type="PANTHER" id="PTHR16932:SF18">
    <property type="entry name" value="INTERFERON, ALPHA-INDUCIBLE PROTEIN 27-LIKE 2"/>
    <property type="match status" value="1"/>
</dbReference>
<evidence type="ECO:0000313" key="7">
    <source>
        <dbReference type="EMBL" id="KLU82959.1"/>
    </source>
</evidence>
<dbReference type="GO" id="GO:0016020">
    <property type="term" value="C:membrane"/>
    <property type="evidence" value="ECO:0007669"/>
    <property type="project" value="UniProtKB-SubCell"/>
</dbReference>
<reference evidence="9" key="1">
    <citation type="submission" date="2010-05" db="EMBL/GenBank/DDBJ databases">
        <title>The genome sequence of Magnaporthe poae strain ATCC 64411.</title>
        <authorList>
            <person name="Ma L.-J."/>
            <person name="Dead R."/>
            <person name="Young S."/>
            <person name="Zeng Q."/>
            <person name="Koehrsen M."/>
            <person name="Alvarado L."/>
            <person name="Berlin A."/>
            <person name="Chapman S.B."/>
            <person name="Chen Z."/>
            <person name="Freedman E."/>
            <person name="Gellesch M."/>
            <person name="Goldberg J."/>
            <person name="Griggs A."/>
            <person name="Gujja S."/>
            <person name="Heilman E.R."/>
            <person name="Heiman D."/>
            <person name="Hepburn T."/>
            <person name="Howarth C."/>
            <person name="Jen D."/>
            <person name="Larson L."/>
            <person name="Mehta T."/>
            <person name="Neiman D."/>
            <person name="Pearson M."/>
            <person name="Roberts A."/>
            <person name="Saif S."/>
            <person name="Shea T."/>
            <person name="Shenoy N."/>
            <person name="Sisk P."/>
            <person name="Stolte C."/>
            <person name="Sykes S."/>
            <person name="Walk T."/>
            <person name="White J."/>
            <person name="Yandava C."/>
            <person name="Haas B."/>
            <person name="Nusbaum C."/>
            <person name="Birren B."/>
        </authorList>
    </citation>
    <scope>NUCLEOTIDE SEQUENCE [LARGE SCALE GENOMIC DNA]</scope>
    <source>
        <strain evidence="9">ATCC 64411 / 73-15</strain>
    </source>
</reference>
<evidence type="ECO:0000313" key="9">
    <source>
        <dbReference type="Proteomes" id="UP000011715"/>
    </source>
</evidence>
<dbReference type="AlphaFoldDB" id="A0A0C4DQ88"/>
<dbReference type="EnsemblFungi" id="MAPG_02026T0">
    <property type="protein sequence ID" value="MAPG_02026T0"/>
    <property type="gene ID" value="MAPG_02026"/>
</dbReference>
<dbReference type="Proteomes" id="UP000011715">
    <property type="component" value="Unassembled WGS sequence"/>
</dbReference>
<evidence type="ECO:0000256" key="5">
    <source>
        <dbReference type="ARBA" id="ARBA00023136"/>
    </source>
</evidence>
<feature type="transmembrane region" description="Helical" evidence="6">
    <location>
        <begin position="201"/>
        <end position="234"/>
    </location>
</feature>
<evidence type="ECO:0000256" key="2">
    <source>
        <dbReference type="ARBA" id="ARBA00007262"/>
    </source>
</evidence>
<reference evidence="8" key="5">
    <citation type="submission" date="2015-06" db="UniProtKB">
        <authorList>
            <consortium name="EnsemblFungi"/>
        </authorList>
    </citation>
    <scope>IDENTIFICATION</scope>
    <source>
        <strain evidence="8">ATCC 64411</strain>
    </source>
</reference>
<gene>
    <name evidence="7" type="ORF">MAPG_02026</name>
</gene>
<comment type="similarity">
    <text evidence="2">Belongs to the IFI6/IFI27 family.</text>
</comment>
<feature type="transmembrane region" description="Helical" evidence="6">
    <location>
        <begin position="246"/>
        <end position="267"/>
    </location>
</feature>
<protein>
    <submittedName>
        <fullName evidence="7 8">Uncharacterized protein</fullName>
    </submittedName>
</protein>
<keyword evidence="4 6" id="KW-1133">Transmembrane helix</keyword>
<dbReference type="Gene3D" id="6.10.110.10">
    <property type="match status" value="1"/>
</dbReference>
<dbReference type="eggNOG" id="ENOG502RM9B">
    <property type="taxonomic scope" value="Eukaryota"/>
</dbReference>
<dbReference type="OrthoDB" id="440424at2759"/>
<accession>A0A0C4DQ88</accession>
<keyword evidence="9" id="KW-1185">Reference proteome</keyword>
<sequence>MFLSSYLSSWRYPTFCPAARNNLYTLSLLSTALTRHRRKMRASQALGVLLAATPLNAIFQPSILGTQPSLVPSTPENQDGQGLDVPAGVEDGNTLAQNIWHYDWTSGVSPEAAAAAAAPPSTAWLPSLGSLMPEGLAPDAVLISLLPLPPPMGDDEPDDDGQPGDWNDWTRRQRRAWKRYRYLAGWAAKHRRRAAMVLLRLVVVLFPDFIARIILFPLGFGAAGIAAGSVAAWIQSLLGNVVRRSIFAYLQSAAMGGYGISYVAYLVRALVASSFVRDILKVLNMTPSDLEELITIFLSRWLGCALFTRLMCETYCVDCTSASVPRTTTCSEKL</sequence>
<dbReference type="Pfam" id="PF06140">
    <property type="entry name" value="Ifi-6-16"/>
    <property type="match status" value="1"/>
</dbReference>
<name>A0A0C4DQ88_MAGP6</name>
<evidence type="ECO:0000256" key="6">
    <source>
        <dbReference type="SAM" id="Phobius"/>
    </source>
</evidence>
<reference evidence="8" key="4">
    <citation type="journal article" date="2015" name="G3 (Bethesda)">
        <title>Genome sequences of three phytopathogenic species of the Magnaporthaceae family of fungi.</title>
        <authorList>
            <person name="Okagaki L.H."/>
            <person name="Nunes C.C."/>
            <person name="Sailsbery J."/>
            <person name="Clay B."/>
            <person name="Brown D."/>
            <person name="John T."/>
            <person name="Oh Y."/>
            <person name="Young N."/>
            <person name="Fitzgerald M."/>
            <person name="Haas B.J."/>
            <person name="Zeng Q."/>
            <person name="Young S."/>
            <person name="Adiconis X."/>
            <person name="Fan L."/>
            <person name="Levin J.Z."/>
            <person name="Mitchell T.K."/>
            <person name="Okubara P.A."/>
            <person name="Farman M.L."/>
            <person name="Kohn L.M."/>
            <person name="Birren B."/>
            <person name="Ma L.-J."/>
            <person name="Dean R.A."/>
        </authorList>
    </citation>
    <scope>NUCLEOTIDE SEQUENCE</scope>
    <source>
        <strain evidence="8">ATCC 64411 / 73-15</strain>
    </source>
</reference>
<evidence type="ECO:0000256" key="3">
    <source>
        <dbReference type="ARBA" id="ARBA00022692"/>
    </source>
</evidence>
<evidence type="ECO:0000256" key="4">
    <source>
        <dbReference type="ARBA" id="ARBA00022989"/>
    </source>
</evidence>
<reference evidence="7" key="3">
    <citation type="submission" date="2011-03" db="EMBL/GenBank/DDBJ databases">
        <title>Annotation of Magnaporthe poae ATCC 64411.</title>
        <authorList>
            <person name="Ma L.-J."/>
            <person name="Dead R."/>
            <person name="Young S.K."/>
            <person name="Zeng Q."/>
            <person name="Gargeya S."/>
            <person name="Fitzgerald M."/>
            <person name="Haas B."/>
            <person name="Abouelleil A."/>
            <person name="Alvarado L."/>
            <person name="Arachchi H.M."/>
            <person name="Berlin A."/>
            <person name="Brown A."/>
            <person name="Chapman S.B."/>
            <person name="Chen Z."/>
            <person name="Dunbar C."/>
            <person name="Freedman E."/>
            <person name="Gearin G."/>
            <person name="Gellesch M."/>
            <person name="Goldberg J."/>
            <person name="Griggs A."/>
            <person name="Gujja S."/>
            <person name="Heiman D."/>
            <person name="Howarth C."/>
            <person name="Larson L."/>
            <person name="Lui A."/>
            <person name="MacDonald P.J.P."/>
            <person name="Mehta T."/>
            <person name="Montmayeur A."/>
            <person name="Murphy C."/>
            <person name="Neiman D."/>
            <person name="Pearson M."/>
            <person name="Priest M."/>
            <person name="Roberts A."/>
            <person name="Saif S."/>
            <person name="Shea T."/>
            <person name="Shenoy N."/>
            <person name="Sisk P."/>
            <person name="Stolte C."/>
            <person name="Sykes S."/>
            <person name="Yandava C."/>
            <person name="Wortman J."/>
            <person name="Nusbaum C."/>
            <person name="Birren B."/>
        </authorList>
    </citation>
    <scope>NUCLEOTIDE SEQUENCE</scope>
    <source>
        <strain evidence="7">ATCC 64411</strain>
    </source>
</reference>
<proteinExistence type="inferred from homology"/>
<dbReference type="EMBL" id="GL876967">
    <property type="protein sequence ID" value="KLU82959.1"/>
    <property type="molecule type" value="Genomic_DNA"/>
</dbReference>
<dbReference type="VEuPathDB" id="FungiDB:MAPG_02026"/>
<dbReference type="InterPro" id="IPR009311">
    <property type="entry name" value="IFI6/IFI27-like"/>
</dbReference>
<reference evidence="7" key="2">
    <citation type="submission" date="2010-05" db="EMBL/GenBank/DDBJ databases">
        <title>The Genome Sequence of Magnaporthe poae strain ATCC 64411.</title>
        <authorList>
            <consortium name="The Broad Institute Genome Sequencing Platform"/>
            <consortium name="Broad Institute Genome Sequencing Center for Infectious Disease"/>
            <person name="Ma L.-J."/>
            <person name="Dead R."/>
            <person name="Young S."/>
            <person name="Zeng Q."/>
            <person name="Koehrsen M."/>
            <person name="Alvarado L."/>
            <person name="Berlin A."/>
            <person name="Chapman S.B."/>
            <person name="Chen Z."/>
            <person name="Freedman E."/>
            <person name="Gellesch M."/>
            <person name="Goldberg J."/>
            <person name="Griggs A."/>
            <person name="Gujja S."/>
            <person name="Heilman E.R."/>
            <person name="Heiman D."/>
            <person name="Hepburn T."/>
            <person name="Howarth C."/>
            <person name="Jen D."/>
            <person name="Larson L."/>
            <person name="Mehta T."/>
            <person name="Neiman D."/>
            <person name="Pearson M."/>
            <person name="Roberts A."/>
            <person name="Saif S."/>
            <person name="Shea T."/>
            <person name="Shenoy N."/>
            <person name="Sisk P."/>
            <person name="Stolte C."/>
            <person name="Sykes S."/>
            <person name="Walk T."/>
            <person name="White J."/>
            <person name="Yandava C."/>
            <person name="Haas B."/>
            <person name="Nusbaum C."/>
            <person name="Birren B."/>
        </authorList>
    </citation>
    <scope>NUCLEOTIDE SEQUENCE</scope>
    <source>
        <strain evidence="7">ATCC 64411</strain>
    </source>
</reference>
<organism evidence="8 9">
    <name type="scientific">Magnaporthiopsis poae (strain ATCC 64411 / 73-15)</name>
    <name type="common">Kentucky bluegrass fungus</name>
    <name type="synonym">Magnaporthe poae</name>
    <dbReference type="NCBI Taxonomy" id="644358"/>
    <lineage>
        <taxon>Eukaryota</taxon>
        <taxon>Fungi</taxon>
        <taxon>Dikarya</taxon>
        <taxon>Ascomycota</taxon>
        <taxon>Pezizomycotina</taxon>
        <taxon>Sordariomycetes</taxon>
        <taxon>Sordariomycetidae</taxon>
        <taxon>Magnaporthales</taxon>
        <taxon>Magnaporthaceae</taxon>
        <taxon>Magnaporthiopsis</taxon>
    </lineage>
</organism>
<keyword evidence="5 6" id="KW-0472">Membrane</keyword>
<dbReference type="PANTHER" id="PTHR16932">
    <property type="entry name" value="INTERFERON ALPHA-INDUCIBLE PROTEIN 27"/>
    <property type="match status" value="1"/>
</dbReference>
<keyword evidence="3 6" id="KW-0812">Transmembrane</keyword>
<evidence type="ECO:0000313" key="8">
    <source>
        <dbReference type="EnsemblFungi" id="MAPG_02026T0"/>
    </source>
</evidence>
<evidence type="ECO:0000256" key="1">
    <source>
        <dbReference type="ARBA" id="ARBA00004141"/>
    </source>
</evidence>
<dbReference type="InterPro" id="IPR038213">
    <property type="entry name" value="IFI6/IFI27-like_sf"/>
</dbReference>
<dbReference type="EMBL" id="ADBL01000513">
    <property type="status" value="NOT_ANNOTATED_CDS"/>
    <property type="molecule type" value="Genomic_DNA"/>
</dbReference>
<comment type="subcellular location">
    <subcellularLocation>
        <location evidence="1">Membrane</location>
        <topology evidence="1">Multi-pass membrane protein</topology>
    </subcellularLocation>
</comment>